<proteinExistence type="predicted"/>
<evidence type="ECO:0000256" key="1">
    <source>
        <dbReference type="SAM" id="MobiDB-lite"/>
    </source>
</evidence>
<organism evidence="2 3">
    <name type="scientific">Acrobeloides nanus</name>
    <dbReference type="NCBI Taxonomy" id="290746"/>
    <lineage>
        <taxon>Eukaryota</taxon>
        <taxon>Metazoa</taxon>
        <taxon>Ecdysozoa</taxon>
        <taxon>Nematoda</taxon>
        <taxon>Chromadorea</taxon>
        <taxon>Rhabditida</taxon>
        <taxon>Tylenchina</taxon>
        <taxon>Cephalobomorpha</taxon>
        <taxon>Cephaloboidea</taxon>
        <taxon>Cephalobidae</taxon>
        <taxon>Acrobeloides</taxon>
    </lineage>
</organism>
<name>A0A914C9P2_9BILA</name>
<dbReference type="WBParaSite" id="ACRNAN_Path_668.g2510.t1">
    <property type="protein sequence ID" value="ACRNAN_Path_668.g2510.t1"/>
    <property type="gene ID" value="ACRNAN_Path_668.g2510"/>
</dbReference>
<feature type="region of interest" description="Disordered" evidence="1">
    <location>
        <begin position="18"/>
        <end position="76"/>
    </location>
</feature>
<protein>
    <submittedName>
        <fullName evidence="3">Uncharacterized protein</fullName>
    </submittedName>
</protein>
<accession>A0A914C9P2</accession>
<dbReference type="Proteomes" id="UP000887540">
    <property type="component" value="Unplaced"/>
</dbReference>
<evidence type="ECO:0000313" key="3">
    <source>
        <dbReference type="WBParaSite" id="ACRNAN_Path_668.g2510.t1"/>
    </source>
</evidence>
<reference evidence="3" key="1">
    <citation type="submission" date="2022-11" db="UniProtKB">
        <authorList>
            <consortium name="WormBaseParasite"/>
        </authorList>
    </citation>
    <scope>IDENTIFICATION</scope>
</reference>
<keyword evidence="2" id="KW-1185">Reference proteome</keyword>
<evidence type="ECO:0000313" key="2">
    <source>
        <dbReference type="Proteomes" id="UP000887540"/>
    </source>
</evidence>
<dbReference type="AlphaFoldDB" id="A0A914C9P2"/>
<sequence>MPQTDLQAHLDPIGNLVVMANQPGNDSAPGNPAPPQQQLNQCFDCQPGPPDNNSQRESTRNAGAPGQPGSGSGQGPSAELFWLWLLGFGYIYGYNQNRNYNRNQNRNHNRN</sequence>